<dbReference type="Proteomes" id="UP000249748">
    <property type="component" value="Unassembled WGS sequence"/>
</dbReference>
<reference evidence="1" key="1">
    <citation type="submission" date="2018-02" db="EMBL/GenBank/DDBJ databases">
        <title>The genomes of Aspergillus section Nigri reveals drivers in fungal speciation.</title>
        <authorList>
            <consortium name="DOE Joint Genome Institute"/>
            <person name="Vesth T.C."/>
            <person name="Nybo J."/>
            <person name="Theobald S."/>
            <person name="Brandl J."/>
            <person name="Frisvad J.C."/>
            <person name="Nielsen K.F."/>
            <person name="Lyhne E.K."/>
            <person name="Kogle M.E."/>
            <person name="Kuo A."/>
            <person name="Riley R."/>
            <person name="Clum A."/>
            <person name="Nolan M."/>
            <person name="Lipzen A."/>
            <person name="Salamov A."/>
            <person name="Henrissat B."/>
            <person name="Wiebenga A."/>
            <person name="De vries R.P."/>
            <person name="Grigoriev I.V."/>
            <person name="Mortensen U.H."/>
            <person name="Andersen M.R."/>
            <person name="Baker S.E."/>
        </authorList>
    </citation>
    <scope>NUCLEOTIDE SEQUENCE</scope>
    <source>
        <strain evidence="1">CBS 115574</strain>
    </source>
</reference>
<feature type="non-terminal residue" evidence="1">
    <location>
        <position position="1"/>
    </location>
</feature>
<accession>A0ACD1IPV3</accession>
<proteinExistence type="predicted"/>
<sequence length="427" mass="47815">MADPLEFNNPFWEALPEGDIGYADAPISPSDISVGTATLGIVGQGTIAVKSRATQKLEFCISNVVGSPKFWLNITRDTCTFSKGEPNGQRTPYVSECLRPEAVPYLPEAAPPDGVTHWLSIDKSNCRMRYGKYYTCNALTIKQVSLNEDGPLLQKLTTVSVNDEVSPVTIKRFPLPVTEDLPPIVVSNESICLRDLDLARVTTWANLPRACQTLYHNIVGQGITLKTDDFQDLPEVIHKSVTTRDYWGYNKLRMKCNNPDNPNPAEFLLKYLRVTIGSSKGNSPGIPYVMEVWPPKHRSVIHDHGNACAVIRVLSGTINCTWYDSLDTQNRPTQLGNTTEFKEGQVTWLGENHYQVHSLENNTTQTCITLQCYAFAENNNIHDENFWYIDEVGGEKRAWPPTSDCTFADFYEIMKSEKDQVPGDRAA</sequence>
<evidence type="ECO:0000313" key="2">
    <source>
        <dbReference type="Proteomes" id="UP000249748"/>
    </source>
</evidence>
<protein>
    <submittedName>
        <fullName evidence="1">Uncharacterized protein</fullName>
    </submittedName>
</protein>
<keyword evidence="2" id="KW-1185">Reference proteome</keyword>
<gene>
    <name evidence="1" type="ORF">BO79DRAFT_278195</name>
</gene>
<organism evidence="1 2">
    <name type="scientific">Aspergillus costaricaensis CBS 115574</name>
    <dbReference type="NCBI Taxonomy" id="1448317"/>
    <lineage>
        <taxon>Eukaryota</taxon>
        <taxon>Fungi</taxon>
        <taxon>Dikarya</taxon>
        <taxon>Ascomycota</taxon>
        <taxon>Pezizomycotina</taxon>
        <taxon>Eurotiomycetes</taxon>
        <taxon>Eurotiomycetidae</taxon>
        <taxon>Eurotiales</taxon>
        <taxon>Aspergillaceae</taxon>
        <taxon>Aspergillus</taxon>
        <taxon>Aspergillus subgen. Circumdati</taxon>
    </lineage>
</organism>
<name>A0ACD1IPV3_9EURO</name>
<dbReference type="EMBL" id="KZ824540">
    <property type="protein sequence ID" value="RAK91727.1"/>
    <property type="molecule type" value="Genomic_DNA"/>
</dbReference>
<evidence type="ECO:0000313" key="1">
    <source>
        <dbReference type="EMBL" id="RAK91727.1"/>
    </source>
</evidence>